<evidence type="ECO:0000313" key="3">
    <source>
        <dbReference type="EMBL" id="MEL1250397.1"/>
    </source>
</evidence>
<feature type="domain" description="Lipid/polyisoprenoid-binding YceI-like" evidence="2">
    <location>
        <begin position="42"/>
        <end position="213"/>
    </location>
</feature>
<dbReference type="InterPro" id="IPR007372">
    <property type="entry name" value="Lipid/polyisoprenoid-bd_YceI"/>
</dbReference>
<dbReference type="SMART" id="SM00867">
    <property type="entry name" value="YceI"/>
    <property type="match status" value="1"/>
</dbReference>
<protein>
    <submittedName>
        <fullName evidence="3">YceI family protein</fullName>
    </submittedName>
</protein>
<dbReference type="InterPro" id="IPR036761">
    <property type="entry name" value="TTHA0802/YceI-like_sf"/>
</dbReference>
<keyword evidence="1" id="KW-0732">Signal</keyword>
<organism evidence="3 4">
    <name type="scientific">Aurantiacibacter gilvus</name>
    <dbReference type="NCBI Taxonomy" id="3139141"/>
    <lineage>
        <taxon>Bacteria</taxon>
        <taxon>Pseudomonadati</taxon>
        <taxon>Pseudomonadota</taxon>
        <taxon>Alphaproteobacteria</taxon>
        <taxon>Sphingomonadales</taxon>
        <taxon>Erythrobacteraceae</taxon>
        <taxon>Aurantiacibacter</taxon>
    </lineage>
</organism>
<feature type="signal peptide" evidence="1">
    <location>
        <begin position="1"/>
        <end position="26"/>
    </location>
</feature>
<feature type="chain" id="PRO_5047378198" evidence="1">
    <location>
        <begin position="27"/>
        <end position="216"/>
    </location>
</feature>
<reference evidence="3 4" key="1">
    <citation type="submission" date="2024-04" db="EMBL/GenBank/DDBJ databases">
        <title>Aurantiacibacter sp. DGU6 16S ribosomal RNA gene Genome sequencing and assembly.</title>
        <authorList>
            <person name="Park S."/>
        </authorList>
    </citation>
    <scope>NUCLEOTIDE SEQUENCE [LARGE SCALE GENOMIC DNA]</scope>
    <source>
        <strain evidence="3 4">DGU6</strain>
    </source>
</reference>
<dbReference type="Gene3D" id="2.40.128.110">
    <property type="entry name" value="Lipid/polyisoprenoid-binding, YceI-like"/>
    <property type="match status" value="1"/>
</dbReference>
<evidence type="ECO:0000313" key="4">
    <source>
        <dbReference type="Proteomes" id="UP001497045"/>
    </source>
</evidence>
<proteinExistence type="predicted"/>
<comment type="caution">
    <text evidence="3">The sequence shown here is derived from an EMBL/GenBank/DDBJ whole genome shotgun (WGS) entry which is preliminary data.</text>
</comment>
<evidence type="ECO:0000259" key="2">
    <source>
        <dbReference type="SMART" id="SM00867"/>
    </source>
</evidence>
<dbReference type="Pfam" id="PF04264">
    <property type="entry name" value="YceI"/>
    <property type="match status" value="1"/>
</dbReference>
<dbReference type="Proteomes" id="UP001497045">
    <property type="component" value="Unassembled WGS sequence"/>
</dbReference>
<keyword evidence="4" id="KW-1185">Reference proteome</keyword>
<evidence type="ECO:0000256" key="1">
    <source>
        <dbReference type="SAM" id="SignalP"/>
    </source>
</evidence>
<sequence>MRKTILAVAAASAIATVGITGLNAQAGPEAEGMDASTVASGTYSTDPNHSLVGWRLDHLGFNDYFGIFGDVTGTLVLDTDNIANSSVDVMIPLNNPTVASAGLRDHLLRPGGEGTNPDFFGPEPEAAHFVSTAVHQTGEDTAHIMGDLTFNGVTKPVTIEAELSGMGTNMMSQKPTVGFHGTTTINRSEWDFGWGIPFGIGDEVELDITVAFELQE</sequence>
<dbReference type="PANTHER" id="PTHR34406">
    <property type="entry name" value="PROTEIN YCEI"/>
    <property type="match status" value="1"/>
</dbReference>
<dbReference type="PANTHER" id="PTHR34406:SF1">
    <property type="entry name" value="PROTEIN YCEI"/>
    <property type="match status" value="1"/>
</dbReference>
<gene>
    <name evidence="3" type="ORF">AAEO60_06905</name>
</gene>
<dbReference type="RefSeq" id="WP_341672917.1">
    <property type="nucleotide sequence ID" value="NZ_JBBYHV010000001.1"/>
</dbReference>
<dbReference type="EMBL" id="JBBYHV010000001">
    <property type="protein sequence ID" value="MEL1250397.1"/>
    <property type="molecule type" value="Genomic_DNA"/>
</dbReference>
<accession>A0ABU9ID99</accession>
<name>A0ABU9ID99_9SPHN</name>
<dbReference type="SUPFAM" id="SSF101874">
    <property type="entry name" value="YceI-like"/>
    <property type="match status" value="1"/>
</dbReference>